<dbReference type="NCBIfam" id="TIGR03454">
    <property type="entry name" value="partition_RepB"/>
    <property type="match status" value="1"/>
</dbReference>
<dbReference type="NCBIfam" id="TIGR00180">
    <property type="entry name" value="parB_part"/>
    <property type="match status" value="1"/>
</dbReference>
<evidence type="ECO:0000259" key="2">
    <source>
        <dbReference type="SMART" id="SM00470"/>
    </source>
</evidence>
<dbReference type="RefSeq" id="WP_109707758.1">
    <property type="nucleotide sequence ID" value="NZ_QGDB01000008.1"/>
</dbReference>
<organism evidence="3 4">
    <name type="scientific">Falsochrobactrum shanghaiense</name>
    <dbReference type="NCBI Taxonomy" id="2201899"/>
    <lineage>
        <taxon>Bacteria</taxon>
        <taxon>Pseudomonadati</taxon>
        <taxon>Pseudomonadota</taxon>
        <taxon>Alphaproteobacteria</taxon>
        <taxon>Hyphomicrobiales</taxon>
        <taxon>Brucellaceae</taxon>
        <taxon>Falsochrobactrum</taxon>
    </lineage>
</organism>
<dbReference type="InterPro" id="IPR050336">
    <property type="entry name" value="Chromosome_partition/occlusion"/>
</dbReference>
<accession>A0A316J4E1</accession>
<dbReference type="Pfam" id="PF07506">
    <property type="entry name" value="RepB"/>
    <property type="match status" value="1"/>
</dbReference>
<keyword evidence="4" id="KW-1185">Reference proteome</keyword>
<dbReference type="Proteomes" id="UP000245865">
    <property type="component" value="Unassembled WGS sequence"/>
</dbReference>
<reference evidence="3 4" key="1">
    <citation type="submission" date="2018-05" db="EMBL/GenBank/DDBJ databases">
        <title>Comparative genomic sequence analysis between strain HN4 and CCM 8460T (Falsochrobactrum ovis) will provide more evidence to prove that HN4 is a new species of Falsochrobactrum.</title>
        <authorList>
            <person name="Lyu W."/>
            <person name="Sun L."/>
            <person name="Yao L."/>
        </authorList>
    </citation>
    <scope>NUCLEOTIDE SEQUENCE [LARGE SCALE GENOMIC DNA]</scope>
    <source>
        <strain evidence="3 4">HN4</strain>
    </source>
</reference>
<dbReference type="EMBL" id="QGDB01000008">
    <property type="protein sequence ID" value="PWL16544.1"/>
    <property type="molecule type" value="Genomic_DNA"/>
</dbReference>
<dbReference type="CDD" id="cd16405">
    <property type="entry name" value="RepB_like_N"/>
    <property type="match status" value="1"/>
</dbReference>
<dbReference type="Gene3D" id="3.90.1530.30">
    <property type="match status" value="1"/>
</dbReference>
<dbReference type="OrthoDB" id="7908920at2"/>
<dbReference type="AlphaFoldDB" id="A0A316J4E1"/>
<dbReference type="GO" id="GO:0007059">
    <property type="term" value="P:chromosome segregation"/>
    <property type="evidence" value="ECO:0007669"/>
    <property type="project" value="TreeGrafter"/>
</dbReference>
<dbReference type="InterPro" id="IPR011111">
    <property type="entry name" value="Plasmid_RepB"/>
</dbReference>
<dbReference type="GO" id="GO:0003677">
    <property type="term" value="F:DNA binding"/>
    <property type="evidence" value="ECO:0007669"/>
    <property type="project" value="InterPro"/>
</dbReference>
<dbReference type="InterPro" id="IPR004437">
    <property type="entry name" value="ParB/RepB/Spo0J"/>
</dbReference>
<dbReference type="Pfam" id="PF02195">
    <property type="entry name" value="ParB_N"/>
    <property type="match status" value="1"/>
</dbReference>
<dbReference type="GO" id="GO:0005694">
    <property type="term" value="C:chromosome"/>
    <property type="evidence" value="ECO:0007669"/>
    <property type="project" value="TreeGrafter"/>
</dbReference>
<dbReference type="InterPro" id="IPR036086">
    <property type="entry name" value="ParB/Sulfiredoxin_sf"/>
</dbReference>
<dbReference type="Gene3D" id="1.10.10.2830">
    <property type="match status" value="1"/>
</dbReference>
<dbReference type="PANTHER" id="PTHR33375">
    <property type="entry name" value="CHROMOSOME-PARTITIONING PROTEIN PARB-RELATED"/>
    <property type="match status" value="1"/>
</dbReference>
<dbReference type="PANTHER" id="PTHR33375:SF1">
    <property type="entry name" value="CHROMOSOME-PARTITIONING PROTEIN PARB-RELATED"/>
    <property type="match status" value="1"/>
</dbReference>
<name>A0A316J4E1_9HYPH</name>
<dbReference type="SUPFAM" id="SSF110849">
    <property type="entry name" value="ParB/Sulfiredoxin"/>
    <property type="match status" value="1"/>
</dbReference>
<dbReference type="InterPro" id="IPR003115">
    <property type="entry name" value="ParB_N"/>
</dbReference>
<comment type="caution">
    <text evidence="3">The sequence shown here is derived from an EMBL/GenBank/DDBJ whole genome shotgun (WGS) entry which is preliminary data.</text>
</comment>
<evidence type="ECO:0000313" key="3">
    <source>
        <dbReference type="EMBL" id="PWL16544.1"/>
    </source>
</evidence>
<gene>
    <name evidence="3" type="primary">repB</name>
    <name evidence="3" type="ORF">DKP76_16305</name>
</gene>
<comment type="similarity">
    <text evidence="1">Belongs to the ParB family.</text>
</comment>
<evidence type="ECO:0000256" key="1">
    <source>
        <dbReference type="ARBA" id="ARBA00006295"/>
    </source>
</evidence>
<dbReference type="SUPFAM" id="SSF109709">
    <property type="entry name" value="KorB DNA-binding domain-like"/>
    <property type="match status" value="1"/>
</dbReference>
<sequence>MSRKDTISNLFLQKRELPTPPKSVDQDRVRTGAIGAMGASLKELAESAKQANDLQKQLEEADAILEIEPRLIDPSRIADRISIDVDPAFDRLVESIRENGQQVPILLRPHPDNASRFQIAYGRRRLRAAQALGIKVRAIVRKLTDNELIVAQGRENLDRQDLSFIEKAFFAKNLEDEGTERAVIISALDMDKSDVSRLISIARKAPVSLIRIIGSASKAGRKRWMELLEHLENEKKLEAAQSLLNSADMKSLDSDQRFTRLISALRQIKSDALDADSNNMDYSAAKSWQSKDSSITLIMNQKPKLVEIQLKNKNARPFSDWLSSRLDTLYDEFERTKEEKSGD</sequence>
<protein>
    <submittedName>
        <fullName evidence="3">Plasmid partitioning protein RepB</fullName>
    </submittedName>
</protein>
<dbReference type="InterPro" id="IPR017819">
    <property type="entry name" value="Plasmid_partition_RepB"/>
</dbReference>
<proteinExistence type="inferred from homology"/>
<evidence type="ECO:0000313" key="4">
    <source>
        <dbReference type="Proteomes" id="UP000245865"/>
    </source>
</evidence>
<dbReference type="SMART" id="SM00470">
    <property type="entry name" value="ParB"/>
    <property type="match status" value="1"/>
</dbReference>
<dbReference type="InterPro" id="IPR037972">
    <property type="entry name" value="RepB_N"/>
</dbReference>
<feature type="domain" description="ParB-like N-terminal" evidence="2">
    <location>
        <begin position="65"/>
        <end position="157"/>
    </location>
</feature>